<protein>
    <submittedName>
        <fullName evidence="1">Uncharacterized protein</fullName>
    </submittedName>
</protein>
<gene>
    <name evidence="1" type="ORF">Xehl_03718</name>
</gene>
<comment type="caution">
    <text evidence="1">The sequence shown here is derived from an EMBL/GenBank/DDBJ whole genome shotgun (WGS) entry which is preliminary data.</text>
</comment>
<organism evidence="1 2">
    <name type="scientific">Xenorhabdus ehlersii</name>
    <dbReference type="NCBI Taxonomy" id="290111"/>
    <lineage>
        <taxon>Bacteria</taxon>
        <taxon>Pseudomonadati</taxon>
        <taxon>Pseudomonadota</taxon>
        <taxon>Gammaproteobacteria</taxon>
        <taxon>Enterobacterales</taxon>
        <taxon>Morganellaceae</taxon>
        <taxon>Xenorhabdus</taxon>
    </lineage>
</organism>
<dbReference type="AlphaFoldDB" id="A0A2D0IKR9"/>
<reference evidence="1 2" key="1">
    <citation type="journal article" date="2017" name="Nat. Microbiol.">
        <title>Natural product diversity associated with the nematode symbionts Photorhabdus and Xenorhabdus.</title>
        <authorList>
            <person name="Tobias N.J."/>
            <person name="Wolff H."/>
            <person name="Djahanschiri B."/>
            <person name="Grundmann F."/>
            <person name="Kronenwerth M."/>
            <person name="Shi Y.M."/>
            <person name="Simonyi S."/>
            <person name="Grun P."/>
            <person name="Shapiro-Ilan D."/>
            <person name="Pidot S.J."/>
            <person name="Stinear T.P."/>
            <person name="Ebersberger I."/>
            <person name="Bode H.B."/>
        </authorList>
    </citation>
    <scope>NUCLEOTIDE SEQUENCE [LARGE SCALE GENOMIC DNA]</scope>
    <source>
        <strain evidence="1 2">DSM 16337</strain>
    </source>
</reference>
<name>A0A2D0IKR9_9GAMM</name>
<accession>A0A2D0IKR9</accession>
<evidence type="ECO:0000313" key="1">
    <source>
        <dbReference type="EMBL" id="PHM22374.1"/>
    </source>
</evidence>
<evidence type="ECO:0000313" key="2">
    <source>
        <dbReference type="Proteomes" id="UP000225605"/>
    </source>
</evidence>
<dbReference type="Proteomes" id="UP000225605">
    <property type="component" value="Unassembled WGS sequence"/>
</dbReference>
<proteinExistence type="predicted"/>
<sequence>MIDYKLLYEASQKEIEILKEKAGITWNGIPISEIKMPEIAGDKQIIEATVWTELDCDPKNGEFSIYIKPLNGSAIDSNTYELVHQEIYESICNGSLKIKPETDYRIMCYESGERCDVFWDKHFILLPKTIITEKWDD</sequence>
<dbReference type="EMBL" id="NIBT01000028">
    <property type="protein sequence ID" value="PHM22374.1"/>
    <property type="molecule type" value="Genomic_DNA"/>
</dbReference>
<dbReference type="RefSeq" id="WP_099133852.1">
    <property type="nucleotide sequence ID" value="NZ_CAWNOJ010000040.1"/>
</dbReference>